<gene>
    <name evidence="2" type="ORF">BDW42DRAFT_173305</name>
</gene>
<evidence type="ECO:0000313" key="3">
    <source>
        <dbReference type="Proteomes" id="UP000235023"/>
    </source>
</evidence>
<reference evidence="3" key="1">
    <citation type="submission" date="2017-12" db="EMBL/GenBank/DDBJ databases">
        <authorList>
            <consortium name="DOE Joint Genome Institute"/>
            <person name="Mondo S.J."/>
            <person name="Kjaerbolling I."/>
            <person name="Vesth T.C."/>
            <person name="Frisvad J.C."/>
            <person name="Nybo J.L."/>
            <person name="Theobald S."/>
            <person name="Kuo A."/>
            <person name="Bowyer P."/>
            <person name="Matsuda Y."/>
            <person name="Lyhne E.K."/>
            <person name="Kogle M.E."/>
            <person name="Clum A."/>
            <person name="Lipzen A."/>
            <person name="Salamov A."/>
            <person name="Ngan C.Y."/>
            <person name="Daum C."/>
            <person name="Chiniquy J."/>
            <person name="Barry K."/>
            <person name="LaButti K."/>
            <person name="Haridas S."/>
            <person name="Simmons B.A."/>
            <person name="Magnuson J.K."/>
            <person name="Mortensen U.H."/>
            <person name="Larsen T.O."/>
            <person name="Grigoriev I.V."/>
            <person name="Baker S.E."/>
            <person name="Andersen M.R."/>
            <person name="Nordberg H.P."/>
            <person name="Cantor M.N."/>
            <person name="Hua S.X."/>
        </authorList>
    </citation>
    <scope>NUCLEOTIDE SEQUENCE [LARGE SCALE GENOMIC DNA]</scope>
    <source>
        <strain evidence="3">IBT 19404</strain>
    </source>
</reference>
<evidence type="ECO:0000256" key="1">
    <source>
        <dbReference type="SAM" id="Phobius"/>
    </source>
</evidence>
<organism evidence="2 3">
    <name type="scientific">Aspergillus taichungensis</name>
    <dbReference type="NCBI Taxonomy" id="482145"/>
    <lineage>
        <taxon>Eukaryota</taxon>
        <taxon>Fungi</taxon>
        <taxon>Dikarya</taxon>
        <taxon>Ascomycota</taxon>
        <taxon>Pezizomycotina</taxon>
        <taxon>Eurotiomycetes</taxon>
        <taxon>Eurotiomycetidae</taxon>
        <taxon>Eurotiales</taxon>
        <taxon>Aspergillaceae</taxon>
        <taxon>Aspergillus</taxon>
        <taxon>Aspergillus subgen. Circumdati</taxon>
    </lineage>
</organism>
<keyword evidence="1" id="KW-1133">Transmembrane helix</keyword>
<keyword evidence="3" id="KW-1185">Reference proteome</keyword>
<protein>
    <submittedName>
        <fullName evidence="2">Uncharacterized protein</fullName>
    </submittedName>
</protein>
<feature type="transmembrane region" description="Helical" evidence="1">
    <location>
        <begin position="12"/>
        <end position="40"/>
    </location>
</feature>
<keyword evidence="1" id="KW-0472">Membrane</keyword>
<dbReference type="Proteomes" id="UP000235023">
    <property type="component" value="Unassembled WGS sequence"/>
</dbReference>
<accession>A0A2J5HPQ1</accession>
<keyword evidence="1" id="KW-0812">Transmembrane</keyword>
<name>A0A2J5HPQ1_9EURO</name>
<sequence>MFSNPCITMYNLFLWYIFQVSSCLNSALLFNIPIFLLAIYDNCNQILNDYDPWFYIKHIVKHHRETTAKKFQSGSR</sequence>
<evidence type="ECO:0000313" key="2">
    <source>
        <dbReference type="EMBL" id="PLN79228.1"/>
    </source>
</evidence>
<proteinExistence type="predicted"/>
<dbReference type="AlphaFoldDB" id="A0A2J5HPQ1"/>
<dbReference type="EMBL" id="KZ559563">
    <property type="protein sequence ID" value="PLN79228.1"/>
    <property type="molecule type" value="Genomic_DNA"/>
</dbReference>